<keyword evidence="3" id="KW-1185">Reference proteome</keyword>
<feature type="transmembrane region" description="Helical" evidence="1">
    <location>
        <begin position="21"/>
        <end position="41"/>
    </location>
</feature>
<dbReference type="OrthoDB" id="9101999at2"/>
<keyword evidence="1" id="KW-0472">Membrane</keyword>
<keyword evidence="1" id="KW-0812">Transmembrane</keyword>
<name>A0A2N9YET9_9GAMM</name>
<feature type="transmembrane region" description="Helical" evidence="1">
    <location>
        <begin position="76"/>
        <end position="94"/>
    </location>
</feature>
<evidence type="ECO:0000256" key="1">
    <source>
        <dbReference type="SAM" id="Phobius"/>
    </source>
</evidence>
<feature type="transmembrane region" description="Helical" evidence="1">
    <location>
        <begin position="230"/>
        <end position="263"/>
    </location>
</feature>
<sequence length="326" mass="38017">MFAKLSGVFQGWLSTPLKTSLFFWLGGFFLWLFSIINWEAIDKLRFNKVLADKERYITKDWLGVWDFLRTMQESEMIVLILILTTLIVLSSAIVKALQFELLRLLEGYNWSDYGLHWFYVKKIQFYENQYQQRLNRWSELDAKVLQKQPLTSKESLIYTKLKGEIASTSDITPPMPTRLGNILRGYEQRSYKKYGLDSIICWSRLWLVLPESTQKELSATRDALDEAIQLVAWGILFFIWTIWSWFAPSIALFLICSGYLLALKAADIYGQLIEATFDVHRHLLYEALRLEMPKDPEAEKQAGLALTHYLWRGSNNKVTPVESAVD</sequence>
<proteinExistence type="predicted"/>
<protein>
    <submittedName>
        <fullName evidence="2">Uncharacterized protein</fullName>
    </submittedName>
</protein>
<dbReference type="EMBL" id="CP018889">
    <property type="protein sequence ID" value="AUI68946.1"/>
    <property type="molecule type" value="Genomic_DNA"/>
</dbReference>
<dbReference type="AlphaFoldDB" id="A0A2N9YET9"/>
<gene>
    <name evidence="2" type="ORF">BLE401_09705</name>
</gene>
<keyword evidence="1" id="KW-1133">Transmembrane helix</keyword>
<reference evidence="3" key="1">
    <citation type="submission" date="2016-12" db="EMBL/GenBank/DDBJ databases">
        <title>Complete Genome Sequence of Beggiatoa leptomitiformis D-401.</title>
        <authorList>
            <person name="Fomenkov A."/>
            <person name="Vincze T."/>
            <person name="Grabovich M."/>
            <person name="Anton B.P."/>
            <person name="Dubinina G."/>
            <person name="Orlova M."/>
            <person name="Belousova E."/>
            <person name="Roberts R.J."/>
        </authorList>
    </citation>
    <scope>NUCLEOTIDE SEQUENCE [LARGE SCALE GENOMIC DNA]</scope>
    <source>
        <strain evidence="3">D-401</strain>
    </source>
</reference>
<evidence type="ECO:0000313" key="3">
    <source>
        <dbReference type="Proteomes" id="UP000234271"/>
    </source>
</evidence>
<accession>A0A2N9YET9</accession>
<organism evidence="2 3">
    <name type="scientific">Beggiatoa leptomitoformis</name>
    <dbReference type="NCBI Taxonomy" id="288004"/>
    <lineage>
        <taxon>Bacteria</taxon>
        <taxon>Pseudomonadati</taxon>
        <taxon>Pseudomonadota</taxon>
        <taxon>Gammaproteobacteria</taxon>
        <taxon>Thiotrichales</taxon>
        <taxon>Thiotrichaceae</taxon>
        <taxon>Beggiatoa</taxon>
    </lineage>
</organism>
<evidence type="ECO:0000313" key="2">
    <source>
        <dbReference type="EMBL" id="AUI68946.1"/>
    </source>
</evidence>
<dbReference type="RefSeq" id="WP_062154023.1">
    <property type="nucleotide sequence ID" value="NZ_CP012373.2"/>
</dbReference>
<dbReference type="Proteomes" id="UP000234271">
    <property type="component" value="Chromosome"/>
</dbReference>